<reference evidence="2 3" key="1">
    <citation type="submission" date="2017-06" db="EMBL/GenBank/DDBJ databases">
        <authorList>
            <consortium name="Pathogen Informatics"/>
        </authorList>
    </citation>
    <scope>NUCLEOTIDE SEQUENCE [LARGE SCALE GENOMIC DNA]</scope>
    <source>
        <strain evidence="2 3">NCTC13833</strain>
    </source>
</reference>
<dbReference type="EMBL" id="LT906464">
    <property type="protein sequence ID" value="SNW02649.1"/>
    <property type="molecule type" value="Genomic_DNA"/>
</dbReference>
<dbReference type="InterPro" id="IPR011188">
    <property type="entry name" value="UPF0302"/>
</dbReference>
<dbReference type="AlphaFoldDB" id="A0A240C4G0"/>
<proteinExistence type="predicted"/>
<protein>
    <submittedName>
        <fullName evidence="2">Putative cytosolic protein</fullName>
    </submittedName>
</protein>
<evidence type="ECO:0000313" key="3">
    <source>
        <dbReference type="Proteomes" id="UP000243706"/>
    </source>
</evidence>
<dbReference type="KEGG" id="smus:C7J88_02645"/>
<organism evidence="2 3">
    <name type="scientific">Staphylococcus muscae</name>
    <dbReference type="NCBI Taxonomy" id="1294"/>
    <lineage>
        <taxon>Bacteria</taxon>
        <taxon>Bacillati</taxon>
        <taxon>Bacillota</taxon>
        <taxon>Bacilli</taxon>
        <taxon>Bacillales</taxon>
        <taxon>Staphylococcaceae</taxon>
        <taxon>Staphylococcus</taxon>
    </lineage>
</organism>
<sequence>MKNVSAIYNHNVIFDTPLYVAKQRFITYLLSHYTFKSRISVWLLNYIKANRQLVDQIRFVDQIIEHHPTLTLSTTESEAHAIRYDDDTFHLINIDQIFHIVLASNKAIDIKIHFDHQTKRDAHLDHILLHQLLQLSNQTDYMHDLYHIELSQVTEQRLLTLLSSQIDMSLTMQDADAFYHFTRLRNTIKLRRLSQ</sequence>
<evidence type="ECO:0000313" key="2">
    <source>
        <dbReference type="EMBL" id="SNW02649.1"/>
    </source>
</evidence>
<dbReference type="OrthoDB" id="2155814at2"/>
<dbReference type="PIRSF" id="PIRSF007165">
    <property type="entry name" value="UCP007165"/>
    <property type="match status" value="1"/>
</dbReference>
<dbReference type="Gene3D" id="3.40.1530.30">
    <property type="entry name" value="Uncharacterised family UPF0302, N-terminal domain"/>
    <property type="match status" value="1"/>
</dbReference>
<dbReference type="Proteomes" id="UP000243706">
    <property type="component" value="Chromosome 1"/>
</dbReference>
<dbReference type="InterPro" id="IPR014963">
    <property type="entry name" value="UPF0302_N"/>
</dbReference>
<dbReference type="RefSeq" id="WP_095116946.1">
    <property type="nucleotide sequence ID" value="NZ_CP027848.1"/>
</dbReference>
<dbReference type="InterPro" id="IPR038091">
    <property type="entry name" value="UPF0302_N_sf"/>
</dbReference>
<accession>A0A240C4G0</accession>
<feature type="domain" description="UPF0302" evidence="1">
    <location>
        <begin position="22"/>
        <end position="121"/>
    </location>
</feature>
<name>A0A240C4G0_9STAP</name>
<gene>
    <name evidence="2" type="ORF">SAMEA4412661_01185</name>
</gene>
<evidence type="ECO:0000259" key="1">
    <source>
        <dbReference type="Pfam" id="PF08864"/>
    </source>
</evidence>
<dbReference type="Pfam" id="PF08864">
    <property type="entry name" value="UPF0302"/>
    <property type="match status" value="1"/>
</dbReference>